<proteinExistence type="predicted"/>
<evidence type="ECO:0000313" key="2">
    <source>
        <dbReference type="Proteomes" id="UP001156882"/>
    </source>
</evidence>
<dbReference type="InterPro" id="IPR019587">
    <property type="entry name" value="Polyketide_cyclase/dehydratase"/>
</dbReference>
<evidence type="ECO:0008006" key="3">
    <source>
        <dbReference type="Google" id="ProtNLM"/>
    </source>
</evidence>
<comment type="caution">
    <text evidence="1">The sequence shown here is derived from an EMBL/GenBank/DDBJ whole genome shotgun (WGS) entry which is preliminary data.</text>
</comment>
<dbReference type="InterPro" id="IPR023393">
    <property type="entry name" value="START-like_dom_sf"/>
</dbReference>
<protein>
    <recommendedName>
        <fullName evidence="3">Polyketide cyclase</fullName>
    </recommendedName>
</protein>
<accession>A0ABQ6CT92</accession>
<dbReference type="RefSeq" id="WP_284315922.1">
    <property type="nucleotide sequence ID" value="NZ_BSPC01000068.1"/>
</dbReference>
<organism evidence="1 2">
    <name type="scientific">Labrys miyagiensis</name>
    <dbReference type="NCBI Taxonomy" id="346912"/>
    <lineage>
        <taxon>Bacteria</taxon>
        <taxon>Pseudomonadati</taxon>
        <taxon>Pseudomonadota</taxon>
        <taxon>Alphaproteobacteria</taxon>
        <taxon>Hyphomicrobiales</taxon>
        <taxon>Xanthobacteraceae</taxon>
        <taxon>Labrys</taxon>
    </lineage>
</organism>
<sequence>MQSDLANRSPDIHWPEGFDPTTADLFSHNELVINASCEKIWSHIIDATKWPQWYPNSKNVQINAGGGNILQSGTIFRWETFGLPLESRINEFEPFSRIGWYGYAPGAQPTFYHTWYLASFGDSCRVVTDEVGKGKDATHLRATDESLMHHGHEIWLATLKWVSEGK</sequence>
<gene>
    <name evidence="1" type="ORF">GCM10007874_60000</name>
</gene>
<dbReference type="EMBL" id="BSPC01000068">
    <property type="protein sequence ID" value="GLS22980.1"/>
    <property type="molecule type" value="Genomic_DNA"/>
</dbReference>
<dbReference type="Pfam" id="PF10604">
    <property type="entry name" value="Polyketide_cyc2"/>
    <property type="match status" value="1"/>
</dbReference>
<dbReference type="Proteomes" id="UP001156882">
    <property type="component" value="Unassembled WGS sequence"/>
</dbReference>
<dbReference type="SUPFAM" id="SSF55961">
    <property type="entry name" value="Bet v1-like"/>
    <property type="match status" value="1"/>
</dbReference>
<dbReference type="Gene3D" id="3.30.530.20">
    <property type="match status" value="1"/>
</dbReference>
<reference evidence="2" key="1">
    <citation type="journal article" date="2019" name="Int. J. Syst. Evol. Microbiol.">
        <title>The Global Catalogue of Microorganisms (GCM) 10K type strain sequencing project: providing services to taxonomists for standard genome sequencing and annotation.</title>
        <authorList>
            <consortium name="The Broad Institute Genomics Platform"/>
            <consortium name="The Broad Institute Genome Sequencing Center for Infectious Disease"/>
            <person name="Wu L."/>
            <person name="Ma J."/>
        </authorList>
    </citation>
    <scope>NUCLEOTIDE SEQUENCE [LARGE SCALE GENOMIC DNA]</scope>
    <source>
        <strain evidence="2">NBRC 101365</strain>
    </source>
</reference>
<name>A0ABQ6CT92_9HYPH</name>
<evidence type="ECO:0000313" key="1">
    <source>
        <dbReference type="EMBL" id="GLS22980.1"/>
    </source>
</evidence>
<keyword evidence="2" id="KW-1185">Reference proteome</keyword>